<accession>A0A4C1SX42</accession>
<keyword evidence="2" id="KW-1185">Reference proteome</keyword>
<sequence length="117" mass="13027">MYFIASSPAPTHWFIHIICRLHKGILPQRSNLISSQHIPPVAFDGALNVQCNYLAPPKTLSSLWSKQNQFSTPQRPSVGDNGSRLLKSITSMINLLLCDQLNCPLPRQAQSFIVCVV</sequence>
<evidence type="ECO:0000313" key="2">
    <source>
        <dbReference type="Proteomes" id="UP000299102"/>
    </source>
</evidence>
<protein>
    <submittedName>
        <fullName evidence="1">Uncharacterized protein</fullName>
    </submittedName>
</protein>
<organism evidence="1 2">
    <name type="scientific">Eumeta variegata</name>
    <name type="common">Bagworm moth</name>
    <name type="synonym">Eumeta japonica</name>
    <dbReference type="NCBI Taxonomy" id="151549"/>
    <lineage>
        <taxon>Eukaryota</taxon>
        <taxon>Metazoa</taxon>
        <taxon>Ecdysozoa</taxon>
        <taxon>Arthropoda</taxon>
        <taxon>Hexapoda</taxon>
        <taxon>Insecta</taxon>
        <taxon>Pterygota</taxon>
        <taxon>Neoptera</taxon>
        <taxon>Endopterygota</taxon>
        <taxon>Lepidoptera</taxon>
        <taxon>Glossata</taxon>
        <taxon>Ditrysia</taxon>
        <taxon>Tineoidea</taxon>
        <taxon>Psychidae</taxon>
        <taxon>Oiketicinae</taxon>
        <taxon>Eumeta</taxon>
    </lineage>
</organism>
<dbReference type="Proteomes" id="UP000299102">
    <property type="component" value="Unassembled WGS sequence"/>
</dbReference>
<name>A0A4C1SX42_EUMVA</name>
<proteinExistence type="predicted"/>
<dbReference type="EMBL" id="BGZK01000019">
    <property type="protein sequence ID" value="GBP05728.1"/>
    <property type="molecule type" value="Genomic_DNA"/>
</dbReference>
<reference evidence="1 2" key="1">
    <citation type="journal article" date="2019" name="Commun. Biol.">
        <title>The bagworm genome reveals a unique fibroin gene that provides high tensile strength.</title>
        <authorList>
            <person name="Kono N."/>
            <person name="Nakamura H."/>
            <person name="Ohtoshi R."/>
            <person name="Tomita M."/>
            <person name="Numata K."/>
            <person name="Arakawa K."/>
        </authorList>
    </citation>
    <scope>NUCLEOTIDE SEQUENCE [LARGE SCALE GENOMIC DNA]</scope>
</reference>
<comment type="caution">
    <text evidence="1">The sequence shown here is derived from an EMBL/GenBank/DDBJ whole genome shotgun (WGS) entry which is preliminary data.</text>
</comment>
<dbReference type="AlphaFoldDB" id="A0A4C1SX42"/>
<evidence type="ECO:0000313" key="1">
    <source>
        <dbReference type="EMBL" id="GBP05728.1"/>
    </source>
</evidence>
<gene>
    <name evidence="1" type="ORF">EVAR_5064_1</name>
</gene>